<feature type="region of interest" description="Disordered" evidence="1">
    <location>
        <begin position="1909"/>
        <end position="1990"/>
    </location>
</feature>
<feature type="region of interest" description="Disordered" evidence="1">
    <location>
        <begin position="1493"/>
        <end position="1521"/>
    </location>
</feature>
<name>A0A1B6KEG2_9HEMI</name>
<feature type="compositionally biased region" description="Polar residues" evidence="1">
    <location>
        <begin position="1913"/>
        <end position="1923"/>
    </location>
</feature>
<feature type="compositionally biased region" description="Basic residues" evidence="1">
    <location>
        <begin position="908"/>
        <end position="924"/>
    </location>
</feature>
<dbReference type="GO" id="GO:0000723">
    <property type="term" value="P:telomere maintenance"/>
    <property type="evidence" value="ECO:0007669"/>
    <property type="project" value="TreeGrafter"/>
</dbReference>
<feature type="compositionally biased region" description="Polar residues" evidence="1">
    <location>
        <begin position="1576"/>
        <end position="1585"/>
    </location>
</feature>
<feature type="compositionally biased region" description="Basic and acidic residues" evidence="1">
    <location>
        <begin position="1498"/>
        <end position="1507"/>
    </location>
</feature>
<reference evidence="2" key="1">
    <citation type="submission" date="2015-11" db="EMBL/GenBank/DDBJ databases">
        <title>De novo transcriptome assembly of four potential Pierce s Disease insect vectors from Arizona vineyards.</title>
        <authorList>
            <person name="Tassone E.E."/>
        </authorList>
    </citation>
    <scope>NUCLEOTIDE SEQUENCE</scope>
</reference>
<feature type="region of interest" description="Disordered" evidence="1">
    <location>
        <begin position="880"/>
        <end position="1053"/>
    </location>
</feature>
<feature type="region of interest" description="Disordered" evidence="1">
    <location>
        <begin position="1104"/>
        <end position="1232"/>
    </location>
</feature>
<feature type="compositionally biased region" description="Basic and acidic residues" evidence="1">
    <location>
        <begin position="806"/>
        <end position="829"/>
    </location>
</feature>
<dbReference type="PANTHER" id="PTHR22928">
    <property type="entry name" value="TELOMERE-ASSOCIATED PROTEIN RIF1"/>
    <property type="match status" value="1"/>
</dbReference>
<feature type="compositionally biased region" description="Acidic residues" evidence="1">
    <location>
        <begin position="2093"/>
        <end position="2105"/>
    </location>
</feature>
<dbReference type="GO" id="GO:0005634">
    <property type="term" value="C:nucleus"/>
    <property type="evidence" value="ECO:0007669"/>
    <property type="project" value="TreeGrafter"/>
</dbReference>
<feature type="region of interest" description="Disordered" evidence="1">
    <location>
        <begin position="582"/>
        <end position="650"/>
    </location>
</feature>
<protein>
    <recommendedName>
        <fullName evidence="3">Telomere-associated protein Rif1 N-terminal domain-containing protein</fullName>
    </recommendedName>
</protein>
<feature type="compositionally biased region" description="Polar residues" evidence="1">
    <location>
        <begin position="1192"/>
        <end position="1219"/>
    </location>
</feature>
<feature type="compositionally biased region" description="Polar residues" evidence="1">
    <location>
        <begin position="1451"/>
        <end position="1466"/>
    </location>
</feature>
<dbReference type="PANTHER" id="PTHR22928:SF3">
    <property type="entry name" value="TELOMERE-ASSOCIATED PROTEIN RIF1"/>
    <property type="match status" value="1"/>
</dbReference>
<feature type="region of interest" description="Disordered" evidence="1">
    <location>
        <begin position="1430"/>
        <end position="1466"/>
    </location>
</feature>
<feature type="compositionally biased region" description="Basic and acidic residues" evidence="1">
    <location>
        <begin position="882"/>
        <end position="892"/>
    </location>
</feature>
<feature type="non-terminal residue" evidence="2">
    <location>
        <position position="1"/>
    </location>
</feature>
<feature type="compositionally biased region" description="Basic and acidic residues" evidence="1">
    <location>
        <begin position="1430"/>
        <end position="1450"/>
    </location>
</feature>
<feature type="compositionally biased region" description="Polar residues" evidence="1">
    <location>
        <begin position="1551"/>
        <end position="1564"/>
    </location>
</feature>
<evidence type="ECO:0008006" key="3">
    <source>
        <dbReference type="Google" id="ProtNLM"/>
    </source>
</evidence>
<feature type="non-terminal residue" evidence="2">
    <location>
        <position position="2105"/>
    </location>
</feature>
<feature type="compositionally biased region" description="Basic residues" evidence="1">
    <location>
        <begin position="959"/>
        <end position="968"/>
    </location>
</feature>
<feature type="compositionally biased region" description="Basic and acidic residues" evidence="1">
    <location>
        <begin position="1124"/>
        <end position="1165"/>
    </location>
</feature>
<evidence type="ECO:0000313" key="2">
    <source>
        <dbReference type="EMBL" id="JAT09833.1"/>
    </source>
</evidence>
<feature type="compositionally biased region" description="Polar residues" evidence="1">
    <location>
        <begin position="1264"/>
        <end position="1277"/>
    </location>
</feature>
<feature type="compositionally biased region" description="Polar residues" evidence="1">
    <location>
        <begin position="949"/>
        <end position="958"/>
    </location>
</feature>
<feature type="compositionally biased region" description="Polar residues" evidence="1">
    <location>
        <begin position="970"/>
        <end position="989"/>
    </location>
</feature>
<organism evidence="2">
    <name type="scientific">Graphocephala atropunctata</name>
    <dbReference type="NCBI Taxonomy" id="36148"/>
    <lineage>
        <taxon>Eukaryota</taxon>
        <taxon>Metazoa</taxon>
        <taxon>Ecdysozoa</taxon>
        <taxon>Arthropoda</taxon>
        <taxon>Hexapoda</taxon>
        <taxon>Insecta</taxon>
        <taxon>Pterygota</taxon>
        <taxon>Neoptera</taxon>
        <taxon>Paraneoptera</taxon>
        <taxon>Hemiptera</taxon>
        <taxon>Auchenorrhyncha</taxon>
        <taxon>Membracoidea</taxon>
        <taxon>Cicadellidae</taxon>
        <taxon>Cicadellinae</taxon>
        <taxon>Cicadellini</taxon>
        <taxon>Graphocephala</taxon>
    </lineage>
</organism>
<feature type="region of interest" description="Disordered" evidence="1">
    <location>
        <begin position="1264"/>
        <end position="1284"/>
    </location>
</feature>
<feature type="region of interest" description="Disordered" evidence="1">
    <location>
        <begin position="1643"/>
        <end position="1666"/>
    </location>
</feature>
<feature type="region of interest" description="Disordered" evidence="1">
    <location>
        <begin position="2086"/>
        <end position="2105"/>
    </location>
</feature>
<proteinExistence type="predicted"/>
<sequence>DDLPNILPVIFNYAFHKDALFRQSALPAFIKLTSLLDLNKHLKEQPWWCQLKDQMTEKIDILMELLMSGDEKWSTLWSTTVILLGTDLKAELVVLNKLLKVVERAFKIQKEDVKVKGFECWQVLINNFAINKQELNNKRRLSLLVIPLKAGNHVTQRLCISKMKTWERLLYNLDQASEMTVQLVIVHFLEFMFSGVGSMAPVCKILNTDCAKALHQLLKTTFVFRSLPELFIKHSVICIEHAENVELSIDIWKLLLNNIKLLQWAENLVTLLVAELVKSGENNEDFRKHETYAQLVRNLYTGNCHLPVALSVRYIDQIISIALQPDVLSNFTESWCNDLWEMVAKTDPILLPQNILEIIVSKLVALSTGDNFRDDKLKLIRGIWMTVINIYCKWRFSEGLRETNGSAQSDLLNVNQLLLFGAADLSSTWNKFQMRAWKSLYSECVKHFSLLPEADKFVSGLVQLLLVGIRSGKIPFHVAVDLVSIILELHLSKDASSILPLMVELAEKGMSSVQSDPSVSALLGTYIKTIVSAARGEPALVSDVSTVIEKMSSAKESPTGGSHDKIRNIIFKAQHQLHGLKSIRIQDRSDSPSTSTTPTSSSPTMTSFLRRLAKSKETKAKMSSPTPSQSLDKSSSPSLTPTPKKTSSPFADLKSEDFVFVPPKTRKTILTDHQKESLTSRKHDIPALYQDLSQDSSQSALESIVTSVQVVEENVDKVYSLRSPKKQNGSIELGLKVLTPKETLNSISDIGAAAINKPAESKLLSNKENDCFNNNTNSPFSFVGKQDKLVSQDVIYIKTVLSNDENKKCEDNSHTSFEDVNKPLQEKKNTTSKLNDVNKHSHLRNCDVALKINSKNEKEEVLVALVDKNKCTVAGEITPSSETDKTASEKLANKTSVKTPIDQDTPKSRLRRNKIIVSIKKSKKKDNSNLENSKSEISSTPCNGGIKSPKNSRNTPKTSPRRLRKRKSGITPTLSSGEVSKNKTLSQSPAIRKETPVLKNVESTESNQKLDKESEDTENESNLNKSIVLPTKLVPEKTNTSVNTSEQSSTETKEIIDEICDNTEHPSQKLLEEINDINVVVKCSPVKVILSRIPLNDASGCSDAGCAPSCEQPNSTQKRLRGRPVKDLTKLFDKDIKMDNTEESKNDDTNNENLREKFLSREAEKSGSIVQKKPGGSKELLQDDQGKLIPMNSVSVESSKTCNTQQKPADGFSNNSNRHSGPKHTQRIKQTPPVRYSPLLVTKCTESIIKHVETRKCLAEPISNSNTSAEMSSGKQNENVHERNHASATTVILDYNEAPEKSEAESSNYTNKVSSTELTQFKSQAVSDTDNKVKNLLLESREPETLSLIENSPSKNTRSLAKKKSVEASDSMSINIKDISDVIDTKDIMETKTIVEAETVFEVTTPIKNTNSSPPLQTISNSLKRKSLVDDELQKPTDVDKDESPVECKRTLSSNTPVKSGQKGLKQTQLPFTPIRKSLVVILNKQSVEISNTNNNELESKSEDFSSHTENASEFQKSNDLDKHCTKGEQHLTQNEIENVYVNHKADNDTTSKNVEVSDMNTNDETNERSKKESQSSRLVENAMNNLEVPRTPVKNKPVQEPFPGSVVTDNYNKNLDFPSEMRESEDVIASSQEDELNTHSFSVLNRSATSSSPLKLLSKSPKKHEGIQIHLSSERVLRSSPSKVENSRFSSTPIRKSVCRRLDIDIDDDPSEVENTDTANGEIHQLRSSSPFKVQNSDKPQVVLNRADYSEEFLNDIKLLNGDRKKPEEVNESETELNIKTDKSKLFEECQSSTLNANSSPSSHRTLKRFLLEPTSGSVESSRATLGSLRLENNVTGSPKSPSSRTNQMMELAMQDQEKTISSPVSSMKKQRINPLRLGPLLRTPQQQSHSSASTMFRTHNGVSEDWVRRTYSPTASPNSSILKRKGDPQPVSPDCSPPSNKKKRVSFLDPPVSESLLFCKKTPGKGQIQRPEPKQESESEEVPSQGSVPLVCADGASDLLQARVYSPLKHCAYPVTDILERIVSTQWTSELESQLQRLGVTTVGQLSALTEATVERLPFMPPKLERLRRILQNYENEINEKVVSSKPESMSVEDDEECLTPTE</sequence>
<dbReference type="GO" id="GO:0140445">
    <property type="term" value="C:chromosome, telomeric repeat region"/>
    <property type="evidence" value="ECO:0007669"/>
    <property type="project" value="TreeGrafter"/>
</dbReference>
<feature type="compositionally biased region" description="Low complexity" evidence="1">
    <location>
        <begin position="623"/>
        <end position="649"/>
    </location>
</feature>
<feature type="compositionally biased region" description="Polar residues" evidence="1">
    <location>
        <begin position="1037"/>
        <end position="1050"/>
    </location>
</feature>
<gene>
    <name evidence="2" type="ORF">g.24178</name>
</gene>
<feature type="compositionally biased region" description="Low complexity" evidence="1">
    <location>
        <begin position="591"/>
        <end position="607"/>
    </location>
</feature>
<feature type="region of interest" description="Disordered" evidence="1">
    <location>
        <begin position="1541"/>
        <end position="1612"/>
    </location>
</feature>
<dbReference type="EMBL" id="GEBQ01030144">
    <property type="protein sequence ID" value="JAT09833.1"/>
    <property type="molecule type" value="Transcribed_RNA"/>
</dbReference>
<accession>A0A1B6KEG2</accession>
<feature type="region of interest" description="Disordered" evidence="1">
    <location>
        <begin position="806"/>
        <end position="838"/>
    </location>
</feature>
<feature type="region of interest" description="Disordered" evidence="1">
    <location>
        <begin position="1816"/>
        <end position="1847"/>
    </location>
</feature>
<feature type="compositionally biased region" description="Low complexity" evidence="1">
    <location>
        <begin position="1651"/>
        <end position="1660"/>
    </location>
</feature>
<feature type="compositionally biased region" description="Basic and acidic residues" evidence="1">
    <location>
        <begin position="1566"/>
        <end position="1575"/>
    </location>
</feature>
<evidence type="ECO:0000256" key="1">
    <source>
        <dbReference type="SAM" id="MobiDB-lite"/>
    </source>
</evidence>